<reference evidence="1" key="1">
    <citation type="submission" date="2018-05" db="EMBL/GenBank/DDBJ databases">
        <authorList>
            <person name="Lanie J.A."/>
            <person name="Ng W.-L."/>
            <person name="Kazmierczak K.M."/>
            <person name="Andrzejewski T.M."/>
            <person name="Davidsen T.M."/>
            <person name="Wayne K.J."/>
            <person name="Tettelin H."/>
            <person name="Glass J.I."/>
            <person name="Rusch D."/>
            <person name="Podicherti R."/>
            <person name="Tsui H.-C.T."/>
            <person name="Winkler M.E."/>
        </authorList>
    </citation>
    <scope>NUCLEOTIDE SEQUENCE</scope>
</reference>
<gene>
    <name evidence="1" type="ORF">METZ01_LOCUS248136</name>
</gene>
<evidence type="ECO:0000313" key="1">
    <source>
        <dbReference type="EMBL" id="SVB95282.1"/>
    </source>
</evidence>
<organism evidence="1">
    <name type="scientific">marine metagenome</name>
    <dbReference type="NCBI Taxonomy" id="408172"/>
    <lineage>
        <taxon>unclassified sequences</taxon>
        <taxon>metagenomes</taxon>
        <taxon>ecological metagenomes</taxon>
    </lineage>
</organism>
<dbReference type="AlphaFoldDB" id="A0A382I7I3"/>
<name>A0A382I7I3_9ZZZZ</name>
<sequence length="39" mass="4781">MQHLAIIDVFRKKSQLYFGQWLHIRDYQKCDDHLGKNFS</sequence>
<proteinExistence type="predicted"/>
<dbReference type="EMBL" id="UINC01065521">
    <property type="protein sequence ID" value="SVB95282.1"/>
    <property type="molecule type" value="Genomic_DNA"/>
</dbReference>
<protein>
    <submittedName>
        <fullName evidence="1">Uncharacterized protein</fullName>
    </submittedName>
</protein>
<accession>A0A382I7I3</accession>